<dbReference type="InterPro" id="IPR006156">
    <property type="entry name" value="Dihydroneopterin_aldolase"/>
</dbReference>
<dbReference type="NCBIfam" id="TIGR00525">
    <property type="entry name" value="folB"/>
    <property type="match status" value="1"/>
</dbReference>
<dbReference type="CDD" id="cd00534">
    <property type="entry name" value="DHNA_DHNTPE"/>
    <property type="match status" value="1"/>
</dbReference>
<evidence type="ECO:0000313" key="3">
    <source>
        <dbReference type="EMBL" id="SPN73872.1"/>
    </source>
</evidence>
<dbReference type="KEGG" id="csee:C10C_0728"/>
<comment type="catalytic activity">
    <reaction evidence="1">
        <text>7,8-dihydroneopterin = 6-hydroxymethyl-7,8-dihydropterin + glycolaldehyde</text>
        <dbReference type="Rhea" id="RHEA:10540"/>
        <dbReference type="ChEBI" id="CHEBI:17001"/>
        <dbReference type="ChEBI" id="CHEBI:17071"/>
        <dbReference type="ChEBI" id="CHEBI:44841"/>
        <dbReference type="EC" id="4.1.2.25"/>
    </reaction>
</comment>
<comment type="function">
    <text evidence="1">Catalyzes the conversion of 7,8-dihydroneopterin to 6-hydroxymethyl-7,8-dihydropterin.</text>
</comment>
<dbReference type="EC" id="4.1.2.25" evidence="1"/>
<dbReference type="UniPathway" id="UPA00077">
    <property type="reaction ID" value="UER00154"/>
</dbReference>
<comment type="pathway">
    <text evidence="1">Cofactor biosynthesis; tetrahydrofolate biosynthesis; 2-amino-4-hydroxy-6-hydroxymethyl-7,8-dihydropteridine diphosphate from 7,8-dihydroneopterin triphosphate: step 3/4.</text>
</comment>
<evidence type="ECO:0000256" key="1">
    <source>
        <dbReference type="RuleBase" id="RU362079"/>
    </source>
</evidence>
<dbReference type="InterPro" id="IPR043133">
    <property type="entry name" value="GTP-CH-I_C/QueF"/>
</dbReference>
<dbReference type="OrthoDB" id="7161206at2"/>
<accession>A0A2R8FC26</accession>
<keyword evidence="4" id="KW-1185">Reference proteome</keyword>
<dbReference type="SUPFAM" id="SSF55620">
    <property type="entry name" value="Tetrahydrobiopterin biosynthesis enzymes-like"/>
    <property type="match status" value="1"/>
</dbReference>
<proteinExistence type="inferred from homology"/>
<keyword evidence="1" id="KW-0289">Folate biosynthesis</keyword>
<dbReference type="GO" id="GO:0046656">
    <property type="term" value="P:folic acid biosynthetic process"/>
    <property type="evidence" value="ECO:0007669"/>
    <property type="project" value="UniProtKB-UniRule"/>
</dbReference>
<dbReference type="AlphaFoldDB" id="A0A2R8FC26"/>
<dbReference type="EMBL" id="LT993738">
    <property type="protein sequence ID" value="SPN73872.1"/>
    <property type="molecule type" value="Genomic_DNA"/>
</dbReference>
<dbReference type="GO" id="GO:0004150">
    <property type="term" value="F:dihydroneopterin aldolase activity"/>
    <property type="evidence" value="ECO:0007669"/>
    <property type="project" value="UniProtKB-UniRule"/>
</dbReference>
<gene>
    <name evidence="3" type="ORF">C10C_0728</name>
</gene>
<reference evidence="4" key="1">
    <citation type="submission" date="2017-11" db="EMBL/GenBank/DDBJ databases">
        <authorList>
            <person name="Seth-Smith MB H."/>
        </authorList>
    </citation>
    <scope>NUCLEOTIDE SEQUENCE [LARGE SCALE GENOMIC DNA]</scope>
</reference>
<dbReference type="Pfam" id="PF02152">
    <property type="entry name" value="FolB"/>
    <property type="match status" value="1"/>
</dbReference>
<comment type="similarity">
    <text evidence="1">Belongs to the DHNA family.</text>
</comment>
<dbReference type="Proteomes" id="UP000244926">
    <property type="component" value="Chromosome I"/>
</dbReference>
<name>A0A2R8FC26_9CHLA</name>
<dbReference type="InterPro" id="IPR006157">
    <property type="entry name" value="FolB_dom"/>
</dbReference>
<dbReference type="NCBIfam" id="TIGR00526">
    <property type="entry name" value="folB_dom"/>
    <property type="match status" value="1"/>
</dbReference>
<protein>
    <recommendedName>
        <fullName evidence="1">7,8-dihydroneopterin aldolase</fullName>
        <ecNumber evidence="1">4.1.2.25</ecNumber>
    </recommendedName>
</protein>
<dbReference type="SMART" id="SM00905">
    <property type="entry name" value="FolB"/>
    <property type="match status" value="1"/>
</dbReference>
<organism evidence="3 4">
    <name type="scientific">Chlamydia serpentis</name>
    <dbReference type="NCBI Taxonomy" id="1967782"/>
    <lineage>
        <taxon>Bacteria</taxon>
        <taxon>Pseudomonadati</taxon>
        <taxon>Chlamydiota</taxon>
        <taxon>Chlamydiia</taxon>
        <taxon>Chlamydiales</taxon>
        <taxon>Chlamydiaceae</taxon>
        <taxon>Chlamydia/Chlamydophila group</taxon>
        <taxon>Chlamydia</taxon>
    </lineage>
</organism>
<evidence type="ECO:0000313" key="4">
    <source>
        <dbReference type="Proteomes" id="UP000244926"/>
    </source>
</evidence>
<keyword evidence="1" id="KW-0456">Lyase</keyword>
<feature type="domain" description="Dihydroneopterin aldolase/epimerase" evidence="2">
    <location>
        <begin position="9"/>
        <end position="124"/>
    </location>
</feature>
<dbReference type="RefSeq" id="WP_108896814.1">
    <property type="nucleotide sequence ID" value="NZ_LT993738.1"/>
</dbReference>
<sequence>MVAIERYQLVISNFRVWLFLGCSLEERHFKQPVLISVTLSCGLMPPACVSDQLADACCYVELTSLLEEVATAKAYTLIEHLAKELLDSLVISFGDKISKIDLEVAKERPPVPNLLNPIKFKISKEICPSTLLSV</sequence>
<dbReference type="GO" id="GO:0046654">
    <property type="term" value="P:tetrahydrofolate biosynthetic process"/>
    <property type="evidence" value="ECO:0007669"/>
    <property type="project" value="UniProtKB-UniRule"/>
</dbReference>
<dbReference type="Gene3D" id="3.30.1130.10">
    <property type="match status" value="1"/>
</dbReference>
<evidence type="ECO:0000259" key="2">
    <source>
        <dbReference type="SMART" id="SM00905"/>
    </source>
</evidence>